<evidence type="ECO:0000313" key="2">
    <source>
        <dbReference type="Proteomes" id="UP000004185"/>
    </source>
</evidence>
<dbReference type="RefSeq" id="WP_002896930.1">
    <property type="nucleotide sequence ID" value="NZ_GL872307.1"/>
</dbReference>
<dbReference type="EMBL" id="AEWY01000001">
    <property type="protein sequence ID" value="EGC23668.1"/>
    <property type="molecule type" value="Genomic_DNA"/>
</dbReference>
<reference evidence="1 2" key="1">
    <citation type="submission" date="2011-01" db="EMBL/GenBank/DDBJ databases">
        <authorList>
            <person name="Muzny D."/>
            <person name="Qin X."/>
            <person name="Deng J."/>
            <person name="Jiang H."/>
            <person name="Liu Y."/>
            <person name="Qu J."/>
            <person name="Song X.-Z."/>
            <person name="Zhang L."/>
            <person name="Thornton R."/>
            <person name="Coyle M."/>
            <person name="Francisco L."/>
            <person name="Jackson L."/>
            <person name="Javaid M."/>
            <person name="Korchina V."/>
            <person name="Kovar C."/>
            <person name="Mata R."/>
            <person name="Mathew T."/>
            <person name="Ngo R."/>
            <person name="Nguyen L."/>
            <person name="Nguyen N."/>
            <person name="Okwuonu G."/>
            <person name="Ongeri F."/>
            <person name="Pham C."/>
            <person name="Simmons D."/>
            <person name="Wilczek-Boney K."/>
            <person name="Hale W."/>
            <person name="Jakkamsetti A."/>
            <person name="Pham P."/>
            <person name="Ruth R."/>
            <person name="San Lucas F."/>
            <person name="Warren J."/>
            <person name="Zhang J."/>
            <person name="Zhao Z."/>
            <person name="Zhou C."/>
            <person name="Zhu D."/>
            <person name="Lee S."/>
            <person name="Bess C."/>
            <person name="Blankenburg K."/>
            <person name="Forbes L."/>
            <person name="Fu Q."/>
            <person name="Gubbala S."/>
            <person name="Hirani K."/>
            <person name="Jayaseelan J.C."/>
            <person name="Lara F."/>
            <person name="Munidasa M."/>
            <person name="Palculict T."/>
            <person name="Patil S."/>
            <person name="Pu L.-L."/>
            <person name="Saada N."/>
            <person name="Tang L."/>
            <person name="Weissenberger G."/>
            <person name="Zhu Y."/>
            <person name="Hemphill L."/>
            <person name="Shang Y."/>
            <person name="Youmans B."/>
            <person name="Ayvaz T."/>
            <person name="Ross M."/>
            <person name="Santibanez J."/>
            <person name="Aqrawi P."/>
            <person name="Gross S."/>
            <person name="Joshi V."/>
            <person name="Fowler G."/>
            <person name="Nazareth L."/>
            <person name="Reid J."/>
            <person name="Worley K."/>
            <person name="Petrosino J."/>
            <person name="Highlander S."/>
            <person name="Gibbs R."/>
        </authorList>
    </citation>
    <scope>NUCLEOTIDE SEQUENCE [LARGE SCALE GENOMIC DNA]</scope>
    <source>
        <strain evidence="1 2">SK353</strain>
    </source>
</reference>
<evidence type="ECO:0000313" key="1">
    <source>
        <dbReference type="EMBL" id="EGC23668.1"/>
    </source>
</evidence>
<sequence>MEIIRDMLFFFKILSDFLNSQFISSMLGALFGAGIAVYVAKLQNKQQLEQLENEHKLQREFFEKQEENERERIFLQYTIERAERSYEILSDLRSAKKLFVDAIFELMKSLPNDLKLDEDIEFEKYFSLLYAEHLIPKHDSIIKLRDMLLLTLVIQDDIELSRLKEEVRKEIAIFVDYHKKISQVKLFEEYKEVADDFMSKSKLVEKCDELRTYLTKYITETTFRLVSPEKMAEKILNQTKGNSNFQFKVIRKQDMDEGIED</sequence>
<name>F0FBH2_STRSA</name>
<accession>F0FBH2</accession>
<gene>
    <name evidence="1" type="ORF">HMPREF9388_0054</name>
</gene>
<proteinExistence type="predicted"/>
<protein>
    <submittedName>
        <fullName evidence="1">Uncharacterized protein</fullName>
    </submittedName>
</protein>
<dbReference type="PATRIC" id="fig|888815.3.peg.53"/>
<dbReference type="HOGENOM" id="CLU_1065276_0_0_9"/>
<dbReference type="AlphaFoldDB" id="F0FBH2"/>
<dbReference type="Proteomes" id="UP000004185">
    <property type="component" value="Unassembled WGS sequence"/>
</dbReference>
<organism evidence="1 2">
    <name type="scientific">Streptococcus sanguinis SK353</name>
    <dbReference type="NCBI Taxonomy" id="888815"/>
    <lineage>
        <taxon>Bacteria</taxon>
        <taxon>Bacillati</taxon>
        <taxon>Bacillota</taxon>
        <taxon>Bacilli</taxon>
        <taxon>Lactobacillales</taxon>
        <taxon>Streptococcaceae</taxon>
        <taxon>Streptococcus</taxon>
    </lineage>
</organism>
<comment type="caution">
    <text evidence="1">The sequence shown here is derived from an EMBL/GenBank/DDBJ whole genome shotgun (WGS) entry which is preliminary data.</text>
</comment>